<dbReference type="Gene3D" id="3.40.50.300">
    <property type="entry name" value="P-loop containing nucleotide triphosphate hydrolases"/>
    <property type="match status" value="1"/>
</dbReference>
<dbReference type="GO" id="GO:0043531">
    <property type="term" value="F:ADP binding"/>
    <property type="evidence" value="ECO:0007669"/>
    <property type="project" value="InterPro"/>
</dbReference>
<evidence type="ECO:0000259" key="6">
    <source>
        <dbReference type="Pfam" id="PF18052"/>
    </source>
</evidence>
<feature type="domain" description="Disease resistance R13L4/SHOC-2-like LRR" evidence="8">
    <location>
        <begin position="592"/>
        <end position="897"/>
    </location>
</feature>
<evidence type="ECO:0000313" key="10">
    <source>
        <dbReference type="Proteomes" id="UP000026915"/>
    </source>
</evidence>
<feature type="domain" description="NB-ARC" evidence="5">
    <location>
        <begin position="198"/>
        <end position="364"/>
    </location>
</feature>
<dbReference type="PANTHER" id="PTHR36766:SF49">
    <property type="entry name" value="DISEASE RESISTANCE PROTEIN RGA3"/>
    <property type="match status" value="1"/>
</dbReference>
<organism evidence="9 10">
    <name type="scientific">Theobroma cacao</name>
    <name type="common">Cacao</name>
    <name type="synonym">Cocoa</name>
    <dbReference type="NCBI Taxonomy" id="3641"/>
    <lineage>
        <taxon>Eukaryota</taxon>
        <taxon>Viridiplantae</taxon>
        <taxon>Streptophyta</taxon>
        <taxon>Embryophyta</taxon>
        <taxon>Tracheophyta</taxon>
        <taxon>Spermatophyta</taxon>
        <taxon>Magnoliopsida</taxon>
        <taxon>eudicotyledons</taxon>
        <taxon>Gunneridae</taxon>
        <taxon>Pentapetalae</taxon>
        <taxon>rosids</taxon>
        <taxon>malvids</taxon>
        <taxon>Malvales</taxon>
        <taxon>Malvaceae</taxon>
        <taxon>Byttnerioideae</taxon>
        <taxon>Theobroma</taxon>
    </lineage>
</organism>
<feature type="domain" description="Disease resistance protein winged helix" evidence="7">
    <location>
        <begin position="451"/>
        <end position="522"/>
    </location>
</feature>
<dbReference type="Gene3D" id="1.10.10.10">
    <property type="entry name" value="Winged helix-like DNA-binding domain superfamily/Winged helix DNA-binding domain"/>
    <property type="match status" value="1"/>
</dbReference>
<evidence type="ECO:0000259" key="5">
    <source>
        <dbReference type="Pfam" id="PF00931"/>
    </source>
</evidence>
<keyword evidence="4" id="KW-0067">ATP-binding</keyword>
<dbReference type="EMBL" id="CM001886">
    <property type="protein sequence ID" value="EOY15569.1"/>
    <property type="molecule type" value="Genomic_DNA"/>
</dbReference>
<evidence type="ECO:0000313" key="9">
    <source>
        <dbReference type="EMBL" id="EOY15569.1"/>
    </source>
</evidence>
<dbReference type="Gene3D" id="1.10.8.430">
    <property type="entry name" value="Helical domain of apoptotic protease-activating factors"/>
    <property type="match status" value="1"/>
</dbReference>
<sequence>MEVASLIVSPLLQVIYEKLASYPNTVETPKDQRKKIEKLRDKLQIIQAVIEDAEERQLKDKKVKIWLSKLRAVAYAADDLFDEITTQVLQRQLVKEKVPVEYSSSNDTVKYKLRRIPVSIYEETRRQVRITSFALQSILSSFEMSRKLTEIVERLDDIAREMSTFQFREVKAYKRLDTMEKRETGPYMDESEVYGRSEDVKKIVDLLLSSDGESWTIPIVGIGGIGKTTLAQFVFNDQSVGGHFDMKIWVSLYGKFRSKELLSEILEYVTKRRCESLQMGVLQSQLQESLCGKRYLLVLDDVWIDDQEEWDKIKNLFRCGAEGSKIIVTTRSQKVASVFSSSPPYLLEALTKDDCWTLLKRQAFLHGEEDAFSSLLPVGQQIADKCQGVPLAAKVLGGLLRSKREKDEWLRVQESELWNLDAGENRILSVLRLSFNHLPSHLKRCFAYCAIFPRNYHLNKEKLIQQWIAGGLVQLSAGYDPKMLEQIGNDCFDDLLKMSFFQPASSSNVVEFKVPNLIYDLAKDVAGNEFLTIENRSNSDQADDLAETRHALVDIDYRSNVLPEALYEAHKLCTLYLLASGDISMKALRKLASGFRHLKILNLSGSGIKRMHRSIGDLIYLRYLDLSNTPLETLPETIGHLCNLQTLDLSGCNDLVELPEEIIMLVQLNHLNIKDCARLACLPARIHRLRMLQTLPICFAGEGISVLQSLPYLRGELKIKHLDNVHGNFFFRTHWAEGALVKHLQLQSLGLFWGDGDEGKLTQNTSRQTTQSKDASEALIEDLKPNHNIRSLSINGYPGCKFPHWMNQCAISNLTELELINCKSCETLPKLGQLPVLKCLSIQGMDNVVKIDNEFSGGGMRPFPSLLELTLRDFPELRTWESIGSTEAFPCLKRLSIMKCPLLITMPRFPTLQHLTVQNCDPVLLRSAAELRTLLTLVIDSFLKSTFIPKVLLENCLLLMSLKIISCPKLPTLPANLGKLTALKSLKIGWCEMLHSLPHELGNLIALEILDIVECPSLITLPEQSLERLSSLRSLSIENCNGLTTLPKGMQHATALEPLTIMYCSNLASLPEGLHNLLALRRLTILSCLELAFLPEGVQQMKMLQNLEIHICPKLMALPNLENLVSLRSLAISECRNIKSLPEGIQQLSLQHFSIQHCPELEKRCKEGEGEDWPKISRIPYKYIGKDTAASSSSS</sequence>
<dbReference type="InterPro" id="IPR058922">
    <property type="entry name" value="WHD_DRP"/>
</dbReference>
<dbReference type="SUPFAM" id="SSF52058">
    <property type="entry name" value="L domain-like"/>
    <property type="match status" value="2"/>
</dbReference>
<dbReference type="InterPro" id="IPR036388">
    <property type="entry name" value="WH-like_DNA-bd_sf"/>
</dbReference>
<dbReference type="GO" id="GO:0005524">
    <property type="term" value="F:ATP binding"/>
    <property type="evidence" value="ECO:0007669"/>
    <property type="project" value="UniProtKB-KW"/>
</dbReference>
<dbReference type="InterPro" id="IPR027417">
    <property type="entry name" value="P-loop_NTPase"/>
</dbReference>
<keyword evidence="3" id="KW-0611">Plant defense</keyword>
<accession>A0A061FM42</accession>
<evidence type="ECO:0000259" key="8">
    <source>
        <dbReference type="Pfam" id="PF23598"/>
    </source>
</evidence>
<name>A0A061FM42_THECC</name>
<evidence type="ECO:0000259" key="7">
    <source>
        <dbReference type="Pfam" id="PF23559"/>
    </source>
</evidence>
<dbReference type="Pfam" id="PF23559">
    <property type="entry name" value="WHD_DRP"/>
    <property type="match status" value="1"/>
</dbReference>
<dbReference type="Pfam" id="PF18052">
    <property type="entry name" value="Rx_N"/>
    <property type="match status" value="1"/>
</dbReference>
<proteinExistence type="predicted"/>
<gene>
    <name evidence="9" type="ORF">TCM_034584</name>
</gene>
<keyword evidence="10" id="KW-1185">Reference proteome</keyword>
<dbReference type="InParanoid" id="A0A061FM42"/>
<dbReference type="Pfam" id="PF00931">
    <property type="entry name" value="NB-ARC"/>
    <property type="match status" value="1"/>
</dbReference>
<dbReference type="HOGENOM" id="CLU_000837_8_8_1"/>
<dbReference type="PANTHER" id="PTHR36766">
    <property type="entry name" value="PLANT BROAD-SPECTRUM MILDEW RESISTANCE PROTEIN RPW8"/>
    <property type="match status" value="1"/>
</dbReference>
<dbReference type="InterPro" id="IPR032675">
    <property type="entry name" value="LRR_dom_sf"/>
</dbReference>
<evidence type="ECO:0000256" key="2">
    <source>
        <dbReference type="ARBA" id="ARBA00022741"/>
    </source>
</evidence>
<keyword evidence="1" id="KW-0677">Repeat</keyword>
<dbReference type="InterPro" id="IPR041118">
    <property type="entry name" value="Rx_N"/>
</dbReference>
<dbReference type="Pfam" id="PF23598">
    <property type="entry name" value="LRR_14"/>
    <property type="match status" value="1"/>
</dbReference>
<dbReference type="InterPro" id="IPR042197">
    <property type="entry name" value="Apaf_helical"/>
</dbReference>
<dbReference type="FunFam" id="3.40.50.300:FF:001091">
    <property type="entry name" value="Probable disease resistance protein At1g61300"/>
    <property type="match status" value="1"/>
</dbReference>
<feature type="domain" description="Disease resistance N-terminal" evidence="6">
    <location>
        <begin position="7"/>
        <end position="97"/>
    </location>
</feature>
<evidence type="ECO:0000256" key="1">
    <source>
        <dbReference type="ARBA" id="ARBA00022737"/>
    </source>
</evidence>
<evidence type="ECO:0000256" key="3">
    <source>
        <dbReference type="ARBA" id="ARBA00022821"/>
    </source>
</evidence>
<dbReference type="AlphaFoldDB" id="A0A061FM42"/>
<dbReference type="Gramene" id="EOY15569">
    <property type="protein sequence ID" value="EOY15569"/>
    <property type="gene ID" value="TCM_034584"/>
</dbReference>
<protein>
    <submittedName>
        <fullName evidence="9">Nbs-lrr resistance protein, putative</fullName>
    </submittedName>
</protein>
<dbReference type="SUPFAM" id="SSF52540">
    <property type="entry name" value="P-loop containing nucleoside triphosphate hydrolases"/>
    <property type="match status" value="1"/>
</dbReference>
<dbReference type="Gene3D" id="3.80.10.10">
    <property type="entry name" value="Ribonuclease Inhibitor"/>
    <property type="match status" value="4"/>
</dbReference>
<dbReference type="PRINTS" id="PR00364">
    <property type="entry name" value="DISEASERSIST"/>
</dbReference>
<dbReference type="InterPro" id="IPR002182">
    <property type="entry name" value="NB-ARC"/>
</dbReference>
<dbReference type="OMA" id="RLSIMKC"/>
<dbReference type="Proteomes" id="UP000026915">
    <property type="component" value="Chromosome 8"/>
</dbReference>
<evidence type="ECO:0000256" key="4">
    <source>
        <dbReference type="ARBA" id="ARBA00022840"/>
    </source>
</evidence>
<dbReference type="InterPro" id="IPR055414">
    <property type="entry name" value="LRR_R13L4/SHOC2-like"/>
</dbReference>
<dbReference type="GO" id="GO:0006952">
    <property type="term" value="P:defense response"/>
    <property type="evidence" value="ECO:0007669"/>
    <property type="project" value="UniProtKB-KW"/>
</dbReference>
<dbReference type="Gene3D" id="1.20.5.4130">
    <property type="match status" value="1"/>
</dbReference>
<dbReference type="eggNOG" id="KOG4658">
    <property type="taxonomic scope" value="Eukaryota"/>
</dbReference>
<keyword evidence="2" id="KW-0547">Nucleotide-binding</keyword>
<reference evidence="9 10" key="1">
    <citation type="journal article" date="2013" name="Genome Biol.">
        <title>The genome sequence of the most widely cultivated cacao type and its use to identify candidate genes regulating pod color.</title>
        <authorList>
            <person name="Motamayor J.C."/>
            <person name="Mockaitis K."/>
            <person name="Schmutz J."/>
            <person name="Haiminen N."/>
            <person name="Iii D.L."/>
            <person name="Cornejo O."/>
            <person name="Findley S.D."/>
            <person name="Zheng P."/>
            <person name="Utro F."/>
            <person name="Royaert S."/>
            <person name="Saski C."/>
            <person name="Jenkins J."/>
            <person name="Podicheti R."/>
            <person name="Zhao M."/>
            <person name="Scheffler B.E."/>
            <person name="Stack J.C."/>
            <person name="Feltus F.A."/>
            <person name="Mustiga G.M."/>
            <person name="Amores F."/>
            <person name="Phillips W."/>
            <person name="Marelli J.P."/>
            <person name="May G.D."/>
            <person name="Shapiro H."/>
            <person name="Ma J."/>
            <person name="Bustamante C.D."/>
            <person name="Schnell R.J."/>
            <person name="Main D."/>
            <person name="Gilbert D."/>
            <person name="Parida L."/>
            <person name="Kuhn D.N."/>
        </authorList>
    </citation>
    <scope>NUCLEOTIDE SEQUENCE [LARGE SCALE GENOMIC DNA]</scope>
    <source>
        <strain evidence="10">cv. Matina 1-6</strain>
    </source>
</reference>
<dbReference type="GO" id="GO:0051707">
    <property type="term" value="P:response to other organism"/>
    <property type="evidence" value="ECO:0007669"/>
    <property type="project" value="UniProtKB-ARBA"/>
</dbReference>